<dbReference type="PROSITE" id="PS50113">
    <property type="entry name" value="PAC"/>
    <property type="match status" value="2"/>
</dbReference>
<dbReference type="Pfam" id="PF08447">
    <property type="entry name" value="PAS_3"/>
    <property type="match status" value="1"/>
</dbReference>
<sequence length="920" mass="101286">MNSSPDAISVLHVEDDPELAEMVATFLEREDDRIAVETASNASEGLDRIDGDIDCVVSDYDMPGRNGIEFLEAIRDDHPDLPVILYTGKGSEEVASDAIAAGVTDYLQKESGTGQYAVLANRITNAVEQYRTGQRAAELDRIRTLVSDINQAIVRADSLTTVKTRVCEIISESDPYLFAWIGEVDPETNRIEPQVSAGKERGYLDEITITADESPTGRGPAGTAIRERRVAVSQNVAEDSDFEPWQADAIERGFRAVAALPLEYQDTLYGVLAVYADRPNAFDASERELLAELGDDVGHVLHSFEVRSRLRAERDFIEQALDSLNDVFYVINTDGTFRRWNDHLTATTGYTDEALEELQATDLFPEDEQARIAAAIDEVFATGETTVESAFLTKDGTRIPYEFTGSRLTDRDGDLIGLIGIGRDLTERKHREQQLARLVDNLPGMVYRCENAPGWPMEDLRGEVRALTGYHPSELETRSDVYGEKVIHPDDRDAVWRTIQDAIDGREPFEVTYRIRTKDGEIKLVWERGQGAYTDDGDVEALEGFVTDVTKRERHRRAINALHETAESVMRAETPERAAEIAVDTVHDVLDMPASAVHLYDEAEDELAPAAWTALTEEIVGEPPVFASGEGLAGKAFETGESLIYGDISTAPERFNPDTPVRSEMLLPIDDHGVLLIGSTELEAFDEVDVSLAETVAAHTTTALDRIERECELERQNERLDAFASIVSHDLRNPLNVASGYLELSRAECDSEHLDAVAKAHDRIGSLIDDLLELAREGAAVTDSEPVDLARLAEDCWENVDTASATLRVDADATLRADRSRLAQVLENLIRNGVEHGGDDVTIAVGGLDTGFYLADDGPGIPEDDRERIFESGYSTRADGTGFGLAIVREIVDAHGAEIRATESETGGARFEITGLERIE</sequence>
<dbReference type="Pfam" id="PF00072">
    <property type="entry name" value="Response_reg"/>
    <property type="match status" value="1"/>
</dbReference>
<protein>
    <recommendedName>
        <fullName evidence="2">histidine kinase</fullName>
        <ecNumber evidence="2">2.7.13.3</ecNumber>
    </recommendedName>
</protein>
<dbReference type="SMART" id="SM00065">
    <property type="entry name" value="GAF"/>
    <property type="match status" value="2"/>
</dbReference>
<dbReference type="InterPro" id="IPR013655">
    <property type="entry name" value="PAS_fold_3"/>
</dbReference>
<dbReference type="RefSeq" id="WP_256417920.1">
    <property type="nucleotide sequence ID" value="NZ_JANHDL010000003.1"/>
</dbReference>
<dbReference type="SMART" id="SM00091">
    <property type="entry name" value="PAS"/>
    <property type="match status" value="2"/>
</dbReference>
<organism evidence="12 13">
    <name type="scientific">Halorubrum laminariae</name>
    <dbReference type="NCBI Taxonomy" id="1433523"/>
    <lineage>
        <taxon>Archaea</taxon>
        <taxon>Methanobacteriati</taxon>
        <taxon>Methanobacteriota</taxon>
        <taxon>Stenosarchaea group</taxon>
        <taxon>Halobacteria</taxon>
        <taxon>Halobacteriales</taxon>
        <taxon>Haloferacaceae</taxon>
        <taxon>Halorubrum</taxon>
    </lineage>
</organism>
<keyword evidence="5" id="KW-0418">Kinase</keyword>
<dbReference type="Gene3D" id="3.30.450.20">
    <property type="entry name" value="PAS domain"/>
    <property type="match status" value="2"/>
</dbReference>
<dbReference type="PRINTS" id="PR00344">
    <property type="entry name" value="BCTRLSENSOR"/>
</dbReference>
<dbReference type="SUPFAM" id="SSF55874">
    <property type="entry name" value="ATPase domain of HSP90 chaperone/DNA topoisomerase II/histidine kinase"/>
    <property type="match status" value="1"/>
</dbReference>
<evidence type="ECO:0000313" key="13">
    <source>
        <dbReference type="Proteomes" id="UP001597185"/>
    </source>
</evidence>
<dbReference type="PROSITE" id="PS50109">
    <property type="entry name" value="HIS_KIN"/>
    <property type="match status" value="1"/>
</dbReference>
<dbReference type="SMART" id="SM00086">
    <property type="entry name" value="PAC"/>
    <property type="match status" value="2"/>
</dbReference>
<dbReference type="InterPro" id="IPR050736">
    <property type="entry name" value="Sensor_HK_Regulatory"/>
</dbReference>
<keyword evidence="13" id="KW-1185">Reference proteome</keyword>
<feature type="domain" description="Response regulatory" evidence="9">
    <location>
        <begin position="9"/>
        <end position="124"/>
    </location>
</feature>
<dbReference type="SMART" id="SM00387">
    <property type="entry name" value="HATPase_c"/>
    <property type="match status" value="1"/>
</dbReference>
<evidence type="ECO:0000256" key="4">
    <source>
        <dbReference type="ARBA" id="ARBA00022679"/>
    </source>
</evidence>
<dbReference type="InterPro" id="IPR001789">
    <property type="entry name" value="Sig_transdc_resp-reg_receiver"/>
</dbReference>
<evidence type="ECO:0000256" key="5">
    <source>
        <dbReference type="ARBA" id="ARBA00022777"/>
    </source>
</evidence>
<feature type="domain" description="PAC" evidence="11">
    <location>
        <begin position="385"/>
        <end position="437"/>
    </location>
</feature>
<dbReference type="Pfam" id="PF08448">
    <property type="entry name" value="PAS_4"/>
    <property type="match status" value="1"/>
</dbReference>
<dbReference type="PROSITE" id="PS50112">
    <property type="entry name" value="PAS"/>
    <property type="match status" value="2"/>
</dbReference>
<dbReference type="InterPro" id="IPR036890">
    <property type="entry name" value="HATPase_C_sf"/>
</dbReference>
<name>A0ABD6C4H2_9EURY</name>
<evidence type="ECO:0000313" key="12">
    <source>
        <dbReference type="EMBL" id="MFD1571691.1"/>
    </source>
</evidence>
<dbReference type="EC" id="2.7.13.3" evidence="2"/>
<dbReference type="InterPro" id="IPR036097">
    <property type="entry name" value="HisK_dim/P_sf"/>
</dbReference>
<gene>
    <name evidence="12" type="ORF">ACFR9T_14045</name>
</gene>
<dbReference type="Gene3D" id="3.30.565.10">
    <property type="entry name" value="Histidine kinase-like ATPase, C-terminal domain"/>
    <property type="match status" value="1"/>
</dbReference>
<dbReference type="InterPro" id="IPR029016">
    <property type="entry name" value="GAF-like_dom_sf"/>
</dbReference>
<dbReference type="Proteomes" id="UP001597185">
    <property type="component" value="Unassembled WGS sequence"/>
</dbReference>
<dbReference type="Gene3D" id="3.40.50.2300">
    <property type="match status" value="1"/>
</dbReference>
<feature type="modified residue" description="4-aspartylphosphate" evidence="7">
    <location>
        <position position="59"/>
    </location>
</feature>
<dbReference type="SUPFAM" id="SSF47384">
    <property type="entry name" value="Homodimeric domain of signal transducing histidine kinase"/>
    <property type="match status" value="1"/>
</dbReference>
<dbReference type="Pfam" id="PF00512">
    <property type="entry name" value="HisKA"/>
    <property type="match status" value="1"/>
</dbReference>
<dbReference type="CDD" id="cd00156">
    <property type="entry name" value="REC"/>
    <property type="match status" value="1"/>
</dbReference>
<dbReference type="InterPro" id="IPR000700">
    <property type="entry name" value="PAS-assoc_C"/>
</dbReference>
<dbReference type="InterPro" id="IPR003018">
    <property type="entry name" value="GAF"/>
</dbReference>
<dbReference type="InterPro" id="IPR011006">
    <property type="entry name" value="CheY-like_superfamily"/>
</dbReference>
<dbReference type="SMART" id="SM00448">
    <property type="entry name" value="REC"/>
    <property type="match status" value="1"/>
</dbReference>
<dbReference type="PROSITE" id="PS50110">
    <property type="entry name" value="RESPONSE_REGULATORY"/>
    <property type="match status" value="1"/>
</dbReference>
<dbReference type="InterPro" id="IPR001610">
    <property type="entry name" value="PAC"/>
</dbReference>
<dbReference type="InterPro" id="IPR004358">
    <property type="entry name" value="Sig_transdc_His_kin-like_C"/>
</dbReference>
<proteinExistence type="predicted"/>
<dbReference type="PANTHER" id="PTHR43711:SF1">
    <property type="entry name" value="HISTIDINE KINASE 1"/>
    <property type="match status" value="1"/>
</dbReference>
<dbReference type="SUPFAM" id="SSF55781">
    <property type="entry name" value="GAF domain-like"/>
    <property type="match status" value="2"/>
</dbReference>
<dbReference type="PANTHER" id="PTHR43711">
    <property type="entry name" value="TWO-COMPONENT HISTIDINE KINASE"/>
    <property type="match status" value="1"/>
</dbReference>
<evidence type="ECO:0000256" key="3">
    <source>
        <dbReference type="ARBA" id="ARBA00022553"/>
    </source>
</evidence>
<dbReference type="InterPro" id="IPR000014">
    <property type="entry name" value="PAS"/>
</dbReference>
<evidence type="ECO:0000256" key="1">
    <source>
        <dbReference type="ARBA" id="ARBA00000085"/>
    </source>
</evidence>
<feature type="domain" description="PAC" evidence="11">
    <location>
        <begin position="509"/>
        <end position="561"/>
    </location>
</feature>
<evidence type="ECO:0000256" key="2">
    <source>
        <dbReference type="ARBA" id="ARBA00012438"/>
    </source>
</evidence>
<evidence type="ECO:0000256" key="6">
    <source>
        <dbReference type="ARBA" id="ARBA00023012"/>
    </source>
</evidence>
<feature type="domain" description="PAS" evidence="10">
    <location>
        <begin position="431"/>
        <end position="506"/>
    </location>
</feature>
<dbReference type="Gene3D" id="3.30.450.40">
    <property type="match status" value="2"/>
</dbReference>
<evidence type="ECO:0000259" key="9">
    <source>
        <dbReference type="PROSITE" id="PS50110"/>
    </source>
</evidence>
<dbReference type="GO" id="GO:0000160">
    <property type="term" value="P:phosphorelay signal transduction system"/>
    <property type="evidence" value="ECO:0007669"/>
    <property type="project" value="UniProtKB-KW"/>
</dbReference>
<evidence type="ECO:0000259" key="10">
    <source>
        <dbReference type="PROSITE" id="PS50112"/>
    </source>
</evidence>
<dbReference type="EMBL" id="JBHUDB010000011">
    <property type="protein sequence ID" value="MFD1571691.1"/>
    <property type="molecule type" value="Genomic_DNA"/>
</dbReference>
<keyword evidence="3 7" id="KW-0597">Phosphoprotein</keyword>
<dbReference type="Pfam" id="PF02518">
    <property type="entry name" value="HATPase_c"/>
    <property type="match status" value="1"/>
</dbReference>
<comment type="caution">
    <text evidence="12">The sequence shown here is derived from an EMBL/GenBank/DDBJ whole genome shotgun (WGS) entry which is preliminary data.</text>
</comment>
<dbReference type="SUPFAM" id="SSF55785">
    <property type="entry name" value="PYP-like sensor domain (PAS domain)"/>
    <property type="match status" value="2"/>
</dbReference>
<dbReference type="InterPro" id="IPR035965">
    <property type="entry name" value="PAS-like_dom_sf"/>
</dbReference>
<evidence type="ECO:0000259" key="8">
    <source>
        <dbReference type="PROSITE" id="PS50109"/>
    </source>
</evidence>
<evidence type="ECO:0000259" key="11">
    <source>
        <dbReference type="PROSITE" id="PS50113"/>
    </source>
</evidence>
<dbReference type="CDD" id="cd00130">
    <property type="entry name" value="PAS"/>
    <property type="match status" value="2"/>
</dbReference>
<dbReference type="InterPro" id="IPR005467">
    <property type="entry name" value="His_kinase_dom"/>
</dbReference>
<dbReference type="Gene3D" id="1.10.287.130">
    <property type="match status" value="1"/>
</dbReference>
<dbReference type="SMART" id="SM00388">
    <property type="entry name" value="HisKA"/>
    <property type="match status" value="1"/>
</dbReference>
<reference evidence="12 13" key="1">
    <citation type="journal article" date="2019" name="Int. J. Syst. Evol. Microbiol.">
        <title>The Global Catalogue of Microorganisms (GCM) 10K type strain sequencing project: providing services to taxonomists for standard genome sequencing and annotation.</title>
        <authorList>
            <consortium name="The Broad Institute Genomics Platform"/>
            <consortium name="The Broad Institute Genome Sequencing Center for Infectious Disease"/>
            <person name="Wu L."/>
            <person name="Ma J."/>
        </authorList>
    </citation>
    <scope>NUCLEOTIDE SEQUENCE [LARGE SCALE GENOMIC DNA]</scope>
    <source>
        <strain evidence="12 13">CGMCC 1.12689</strain>
    </source>
</reference>
<dbReference type="GO" id="GO:0004673">
    <property type="term" value="F:protein histidine kinase activity"/>
    <property type="evidence" value="ECO:0007669"/>
    <property type="project" value="UniProtKB-EC"/>
</dbReference>
<dbReference type="InterPro" id="IPR013656">
    <property type="entry name" value="PAS_4"/>
</dbReference>
<dbReference type="Pfam" id="PF13185">
    <property type="entry name" value="GAF_2"/>
    <property type="match status" value="2"/>
</dbReference>
<keyword evidence="4" id="KW-0808">Transferase</keyword>
<comment type="catalytic activity">
    <reaction evidence="1">
        <text>ATP + protein L-histidine = ADP + protein N-phospho-L-histidine.</text>
        <dbReference type="EC" id="2.7.13.3"/>
    </reaction>
</comment>
<evidence type="ECO:0000256" key="7">
    <source>
        <dbReference type="PROSITE-ProRule" id="PRU00169"/>
    </source>
</evidence>
<feature type="domain" description="Histidine kinase" evidence="8">
    <location>
        <begin position="726"/>
        <end position="914"/>
    </location>
</feature>
<keyword evidence="6" id="KW-0902">Two-component regulatory system</keyword>
<dbReference type="SUPFAM" id="SSF52172">
    <property type="entry name" value="CheY-like"/>
    <property type="match status" value="1"/>
</dbReference>
<dbReference type="InterPro" id="IPR003594">
    <property type="entry name" value="HATPase_dom"/>
</dbReference>
<dbReference type="CDD" id="cd00075">
    <property type="entry name" value="HATPase"/>
    <property type="match status" value="1"/>
</dbReference>
<dbReference type="CDD" id="cd00082">
    <property type="entry name" value="HisKA"/>
    <property type="match status" value="1"/>
</dbReference>
<dbReference type="AlphaFoldDB" id="A0ABD6C4H2"/>
<accession>A0ABD6C4H2</accession>
<dbReference type="NCBIfam" id="TIGR00229">
    <property type="entry name" value="sensory_box"/>
    <property type="match status" value="2"/>
</dbReference>
<dbReference type="InterPro" id="IPR003661">
    <property type="entry name" value="HisK_dim/P_dom"/>
</dbReference>
<feature type="domain" description="PAS" evidence="10">
    <location>
        <begin position="313"/>
        <end position="383"/>
    </location>
</feature>